<sequence length="58" mass="6546">MSYGDQVCAWITRLHEGLQLASRYPDTEVAYASMRLYAEQLREAIVSVARNGLDASLR</sequence>
<keyword evidence="2" id="KW-1185">Reference proteome</keyword>
<gene>
    <name evidence="1" type="ORF">GCM10020221_26060</name>
</gene>
<dbReference type="EMBL" id="BAAAXZ010000100">
    <property type="protein sequence ID" value="GAA2929033.1"/>
    <property type="molecule type" value="Genomic_DNA"/>
</dbReference>
<evidence type="ECO:0008006" key="3">
    <source>
        <dbReference type="Google" id="ProtNLM"/>
    </source>
</evidence>
<evidence type="ECO:0000313" key="2">
    <source>
        <dbReference type="Proteomes" id="UP001501102"/>
    </source>
</evidence>
<dbReference type="Proteomes" id="UP001501102">
    <property type="component" value="Unassembled WGS sequence"/>
</dbReference>
<comment type="caution">
    <text evidence="1">The sequence shown here is derived from an EMBL/GenBank/DDBJ whole genome shotgun (WGS) entry which is preliminary data.</text>
</comment>
<accession>A0ABN3WV41</accession>
<name>A0ABN3WV41_STRTU</name>
<protein>
    <recommendedName>
        <fullName evidence="3">HEPN domain-containing protein</fullName>
    </recommendedName>
</protein>
<evidence type="ECO:0000313" key="1">
    <source>
        <dbReference type="EMBL" id="GAA2929033.1"/>
    </source>
</evidence>
<organism evidence="1 2">
    <name type="scientific">Streptomyces thioluteus</name>
    <dbReference type="NCBI Taxonomy" id="66431"/>
    <lineage>
        <taxon>Bacteria</taxon>
        <taxon>Bacillati</taxon>
        <taxon>Actinomycetota</taxon>
        <taxon>Actinomycetes</taxon>
        <taxon>Kitasatosporales</taxon>
        <taxon>Streptomycetaceae</taxon>
        <taxon>Streptomyces</taxon>
    </lineage>
</organism>
<proteinExistence type="predicted"/>
<reference evidence="1 2" key="1">
    <citation type="journal article" date="2019" name="Int. J. Syst. Evol. Microbiol.">
        <title>The Global Catalogue of Microorganisms (GCM) 10K type strain sequencing project: providing services to taxonomists for standard genome sequencing and annotation.</title>
        <authorList>
            <consortium name="The Broad Institute Genomics Platform"/>
            <consortium name="The Broad Institute Genome Sequencing Center for Infectious Disease"/>
            <person name="Wu L."/>
            <person name="Ma J."/>
        </authorList>
    </citation>
    <scope>NUCLEOTIDE SEQUENCE [LARGE SCALE GENOMIC DNA]</scope>
    <source>
        <strain evidence="1 2">JCM 4087</strain>
    </source>
</reference>